<evidence type="ECO:0000256" key="4">
    <source>
        <dbReference type="ARBA" id="ARBA00023004"/>
    </source>
</evidence>
<dbReference type="Pfam" id="PF03055">
    <property type="entry name" value="RPE65"/>
    <property type="match status" value="1"/>
</dbReference>
<dbReference type="InterPro" id="IPR004294">
    <property type="entry name" value="Carotenoid_Oase"/>
</dbReference>
<dbReference type="GO" id="GO:0010436">
    <property type="term" value="F:carotenoid dioxygenase activity"/>
    <property type="evidence" value="ECO:0007669"/>
    <property type="project" value="TreeGrafter"/>
</dbReference>
<evidence type="ECO:0000256" key="2">
    <source>
        <dbReference type="ARBA" id="ARBA00022723"/>
    </source>
</evidence>
<feature type="binding site" evidence="5">
    <location>
        <position position="232"/>
    </location>
    <ligand>
        <name>Fe cation</name>
        <dbReference type="ChEBI" id="CHEBI:24875"/>
        <note>catalytic</note>
    </ligand>
</feature>
<keyword evidence="2 5" id="KW-0479">Metal-binding</keyword>
<dbReference type="AlphaFoldDB" id="A0A7J7IYU2"/>
<comment type="caution">
    <text evidence="6">The sequence shown here is derived from an EMBL/GenBank/DDBJ whole genome shotgun (WGS) entry which is preliminary data.</text>
</comment>
<protein>
    <submittedName>
        <fullName evidence="6">BCO2</fullName>
    </submittedName>
</protein>
<dbReference type="Proteomes" id="UP000593567">
    <property type="component" value="Unassembled WGS sequence"/>
</dbReference>
<comment type="cofactor">
    <cofactor evidence="5">
        <name>Fe(2+)</name>
        <dbReference type="ChEBI" id="CHEBI:29033"/>
    </cofactor>
    <text evidence="5">Binds 1 Fe(2+) ion per subunit.</text>
</comment>
<dbReference type="GO" id="GO:0003834">
    <property type="term" value="F:beta-carotene 15,15'-dioxygenase activity"/>
    <property type="evidence" value="ECO:0007669"/>
    <property type="project" value="TreeGrafter"/>
</dbReference>
<name>A0A7J7IYU2_BUGNE</name>
<keyword evidence="7" id="KW-1185">Reference proteome</keyword>
<keyword evidence="3" id="KW-0560">Oxidoreductase</keyword>
<dbReference type="PANTHER" id="PTHR10543:SF24">
    <property type="entry name" value="CAROTENOID ISOMEROOXYGENASE"/>
    <property type="match status" value="1"/>
</dbReference>
<evidence type="ECO:0000313" key="7">
    <source>
        <dbReference type="Proteomes" id="UP000593567"/>
    </source>
</evidence>
<evidence type="ECO:0000256" key="5">
    <source>
        <dbReference type="PIRSR" id="PIRSR604294-1"/>
    </source>
</evidence>
<dbReference type="OrthoDB" id="407010at2759"/>
<feature type="binding site" evidence="5">
    <location>
        <position position="174"/>
    </location>
    <ligand>
        <name>Fe cation</name>
        <dbReference type="ChEBI" id="CHEBI:24875"/>
        <note>catalytic</note>
    </ligand>
</feature>
<evidence type="ECO:0000313" key="6">
    <source>
        <dbReference type="EMBL" id="KAF6019040.1"/>
    </source>
</evidence>
<proteinExistence type="inferred from homology"/>
<evidence type="ECO:0000256" key="3">
    <source>
        <dbReference type="ARBA" id="ARBA00023002"/>
    </source>
</evidence>
<accession>A0A7J7IYU2</accession>
<dbReference type="PANTHER" id="PTHR10543">
    <property type="entry name" value="BETA-CAROTENE DIOXYGENASE"/>
    <property type="match status" value="1"/>
</dbReference>
<dbReference type="GO" id="GO:0046872">
    <property type="term" value="F:metal ion binding"/>
    <property type="evidence" value="ECO:0007669"/>
    <property type="project" value="UniProtKB-KW"/>
</dbReference>
<dbReference type="EMBL" id="VXIV02003257">
    <property type="protein sequence ID" value="KAF6019040.1"/>
    <property type="molecule type" value="Genomic_DNA"/>
</dbReference>
<evidence type="ECO:0000256" key="1">
    <source>
        <dbReference type="ARBA" id="ARBA00006787"/>
    </source>
</evidence>
<gene>
    <name evidence="6" type="ORF">EB796_022641</name>
</gene>
<comment type="similarity">
    <text evidence="1">Belongs to the carotenoid oxygenase family.</text>
</comment>
<reference evidence="6" key="1">
    <citation type="submission" date="2020-06" db="EMBL/GenBank/DDBJ databases">
        <title>Draft genome of Bugula neritina, a colonial animal packing powerful symbionts and potential medicines.</title>
        <authorList>
            <person name="Rayko M."/>
        </authorList>
    </citation>
    <scope>NUCLEOTIDE SEQUENCE [LARGE SCALE GENOMIC DNA]</scope>
    <source>
        <strain evidence="6">Kwan_BN1</strain>
    </source>
</reference>
<dbReference type="GO" id="GO:0016121">
    <property type="term" value="P:carotene catabolic process"/>
    <property type="evidence" value="ECO:0007669"/>
    <property type="project" value="TreeGrafter"/>
</dbReference>
<organism evidence="6 7">
    <name type="scientific">Bugula neritina</name>
    <name type="common">Brown bryozoan</name>
    <name type="synonym">Sertularia neritina</name>
    <dbReference type="NCBI Taxonomy" id="10212"/>
    <lineage>
        <taxon>Eukaryota</taxon>
        <taxon>Metazoa</taxon>
        <taxon>Spiralia</taxon>
        <taxon>Lophotrochozoa</taxon>
        <taxon>Bryozoa</taxon>
        <taxon>Gymnolaemata</taxon>
        <taxon>Cheilostomatida</taxon>
        <taxon>Flustrina</taxon>
        <taxon>Buguloidea</taxon>
        <taxon>Bugulidae</taxon>
        <taxon>Bugula</taxon>
    </lineage>
</organism>
<sequence length="491" mass="54582">MAATSRIPYTSQAEVLDPVTMRVEGDIPSWLNGQLVRIGPGLFEFGEFEAALPMDGMGLLHAFNIQDGGVTFKSRFVSSDILKKNSEAKRFVCAEFGTPVSPDPSKGRFAKLKSMIKGDAELSDNVNHNICYWKEADVLLAIGLPMFVLDPVTLEHRMKVTLPESLGVDIVSEHVHIDKDGCLYLLGSHVRGRPSYHVVRVPPKGDVMSSFAAAELVFTVPGQYKVTPTSHHTFFMTENFFVIIECPLEINVLKILTKGTIQEALKWDPSVTCKFHVFNRRTGRPIPQKIESDSFLLMHSSNAYEYGDHLVLDMFNLRDLEFKDWFVPRKTMAQPNFDPTAAGSSSKESPPLRFVIPTNEDKITKADKGANLVKLESEQAEAVKQSSSLLRLRSRPLCAGDGLQFPCINTAVTGKPYSFLYAGGYGESKCLEFAIGKFDVKTKEMTSWEAEKKQFLSEPVFVANPAGSSEDDGVLLVSLLDYATEKDRLMF</sequence>
<feature type="binding site" evidence="5">
    <location>
        <position position="299"/>
    </location>
    <ligand>
        <name>Fe cation</name>
        <dbReference type="ChEBI" id="CHEBI:24875"/>
        <note>catalytic</note>
    </ligand>
</feature>
<keyword evidence="4 5" id="KW-0408">Iron</keyword>
<dbReference type="GO" id="GO:0042574">
    <property type="term" value="P:retinal metabolic process"/>
    <property type="evidence" value="ECO:0007669"/>
    <property type="project" value="TreeGrafter"/>
</dbReference>